<dbReference type="InterPro" id="IPR041653">
    <property type="entry name" value="Importin_rep_4"/>
</dbReference>
<evidence type="ECO:0000313" key="11">
    <source>
        <dbReference type="Proteomes" id="UP000281677"/>
    </source>
</evidence>
<gene>
    <name evidence="10" type="ORF">D0859_12168</name>
</gene>
<evidence type="ECO:0000256" key="2">
    <source>
        <dbReference type="ARBA" id="ARBA00022737"/>
    </source>
</evidence>
<feature type="compositionally biased region" description="Polar residues" evidence="8">
    <location>
        <begin position="263"/>
        <end position="275"/>
    </location>
</feature>
<dbReference type="SMART" id="SM00297">
    <property type="entry name" value="BROMO"/>
    <property type="match status" value="1"/>
</dbReference>
<keyword evidence="4 7" id="KW-0103">Bromodomain</keyword>
<evidence type="ECO:0000259" key="9">
    <source>
        <dbReference type="PROSITE" id="PS50014"/>
    </source>
</evidence>
<dbReference type="InterPro" id="IPR018359">
    <property type="entry name" value="Bromodomain_CS"/>
</dbReference>
<accession>A0A3M7IE08</accession>
<feature type="compositionally biased region" description="Polar residues" evidence="8">
    <location>
        <begin position="178"/>
        <end position="188"/>
    </location>
</feature>
<evidence type="ECO:0000256" key="1">
    <source>
        <dbReference type="ARBA" id="ARBA00004123"/>
    </source>
</evidence>
<reference evidence="10 11" key="1">
    <citation type="journal article" date="2018" name="BMC Genomics">
        <title>Genomic evidence for intraspecific hybridization in a clonal and extremely halotolerant yeast.</title>
        <authorList>
            <person name="Gostincar C."/>
            <person name="Stajich J.E."/>
            <person name="Zupancic J."/>
            <person name="Zalar P."/>
            <person name="Gunde-Cimerman N."/>
        </authorList>
    </citation>
    <scope>NUCLEOTIDE SEQUENCE [LARGE SCALE GENOMIC DNA]</scope>
    <source>
        <strain evidence="10 11">EXF-120</strain>
    </source>
</reference>
<feature type="compositionally biased region" description="Low complexity" evidence="8">
    <location>
        <begin position="476"/>
        <end position="487"/>
    </location>
</feature>
<feature type="compositionally biased region" description="Basic and acidic residues" evidence="8">
    <location>
        <begin position="1063"/>
        <end position="1076"/>
    </location>
</feature>
<dbReference type="InterPro" id="IPR006565">
    <property type="entry name" value="BTP"/>
</dbReference>
<feature type="compositionally biased region" description="Acidic residues" evidence="8">
    <location>
        <begin position="129"/>
        <end position="141"/>
    </location>
</feature>
<evidence type="ECO:0000313" key="10">
    <source>
        <dbReference type="EMBL" id="RMZ23789.1"/>
    </source>
</evidence>
<dbReference type="Pfam" id="PF18816">
    <property type="entry name" value="Importin_rep_5"/>
    <property type="match status" value="1"/>
</dbReference>
<proteinExistence type="predicted"/>
<dbReference type="GO" id="GO:0006357">
    <property type="term" value="P:regulation of transcription by RNA polymerase II"/>
    <property type="evidence" value="ECO:0007669"/>
    <property type="project" value="TreeGrafter"/>
</dbReference>
<dbReference type="InterPro" id="IPR058584">
    <property type="entry name" value="IMB1_TNPO1-like_TPR"/>
</dbReference>
<dbReference type="SUPFAM" id="SSF47370">
    <property type="entry name" value="Bromodomain"/>
    <property type="match status" value="1"/>
</dbReference>
<dbReference type="SUPFAM" id="SSF48371">
    <property type="entry name" value="ARM repeat"/>
    <property type="match status" value="1"/>
</dbReference>
<dbReference type="Pfam" id="PF18808">
    <property type="entry name" value="Importin_rep_4"/>
    <property type="match status" value="1"/>
</dbReference>
<evidence type="ECO:0000256" key="6">
    <source>
        <dbReference type="ARBA" id="ARBA00023242"/>
    </source>
</evidence>
<dbReference type="GO" id="GO:0005198">
    <property type="term" value="F:structural molecule activity"/>
    <property type="evidence" value="ECO:0007669"/>
    <property type="project" value="TreeGrafter"/>
</dbReference>
<dbReference type="GO" id="GO:0006325">
    <property type="term" value="P:chromatin organization"/>
    <property type="evidence" value="ECO:0007669"/>
    <property type="project" value="UniProtKB-ARBA"/>
</dbReference>
<keyword evidence="2" id="KW-0677">Repeat</keyword>
<dbReference type="GO" id="GO:0046982">
    <property type="term" value="F:protein heterodimerization activity"/>
    <property type="evidence" value="ECO:0007669"/>
    <property type="project" value="InterPro"/>
</dbReference>
<comment type="caution">
    <text evidence="10">The sequence shown here is derived from an EMBL/GenBank/DDBJ whole genome shotgun (WGS) entry which is preliminary data.</text>
</comment>
<feature type="region of interest" description="Disordered" evidence="8">
    <location>
        <begin position="84"/>
        <end position="196"/>
    </location>
</feature>
<evidence type="ECO:0000256" key="4">
    <source>
        <dbReference type="ARBA" id="ARBA00023117"/>
    </source>
</evidence>
<keyword evidence="6" id="KW-0539">Nucleus</keyword>
<feature type="region of interest" description="Disordered" evidence="8">
    <location>
        <begin position="1017"/>
        <end position="1077"/>
    </location>
</feature>
<keyword evidence="5" id="KW-0804">Transcription</keyword>
<dbReference type="GO" id="GO:0005634">
    <property type="term" value="C:nucleus"/>
    <property type="evidence" value="ECO:0007669"/>
    <property type="project" value="UniProtKB-SubCell"/>
</dbReference>
<dbReference type="InterPro" id="IPR011989">
    <property type="entry name" value="ARM-like"/>
</dbReference>
<protein>
    <recommendedName>
        <fullName evidence="9">Bromo domain-containing protein</fullName>
    </recommendedName>
</protein>
<dbReference type="Pfam" id="PF13513">
    <property type="entry name" value="HEAT_EZ"/>
    <property type="match status" value="1"/>
</dbReference>
<dbReference type="InterPro" id="IPR037782">
    <property type="entry name" value="Spt7"/>
</dbReference>
<dbReference type="Pfam" id="PF00439">
    <property type="entry name" value="Bromodomain"/>
    <property type="match status" value="1"/>
</dbReference>
<dbReference type="InterPro" id="IPR034085">
    <property type="entry name" value="TOG"/>
</dbReference>
<dbReference type="CDD" id="cd22927">
    <property type="entry name" value="HFD_SPT7"/>
    <property type="match status" value="1"/>
</dbReference>
<dbReference type="InterPro" id="IPR036427">
    <property type="entry name" value="Bromodomain-like_sf"/>
</dbReference>
<comment type="subcellular location">
    <subcellularLocation>
        <location evidence="1">Nucleus</location>
    </subcellularLocation>
</comment>
<feature type="domain" description="Bromo" evidence="9">
    <location>
        <begin position="341"/>
        <end position="411"/>
    </location>
</feature>
<dbReference type="InterPro" id="IPR040928">
    <property type="entry name" value="Importin_rep_5"/>
</dbReference>
<dbReference type="Pfam" id="PF18829">
    <property type="entry name" value="Importin_rep_6"/>
    <property type="match status" value="1"/>
</dbReference>
<dbReference type="Proteomes" id="UP000281677">
    <property type="component" value="Unassembled WGS sequence"/>
</dbReference>
<dbReference type="InterPro" id="IPR016024">
    <property type="entry name" value="ARM-type_fold"/>
</dbReference>
<evidence type="ECO:0000256" key="7">
    <source>
        <dbReference type="PROSITE-ProRule" id="PRU00035"/>
    </source>
</evidence>
<dbReference type="Gene3D" id="1.20.920.10">
    <property type="entry name" value="Bromodomain-like"/>
    <property type="match status" value="1"/>
</dbReference>
<dbReference type="VEuPathDB" id="FungiDB:BTJ68_00168"/>
<dbReference type="Gene3D" id="1.10.20.10">
    <property type="entry name" value="Histone, subunit A"/>
    <property type="match status" value="1"/>
</dbReference>
<dbReference type="PROSITE" id="PS00633">
    <property type="entry name" value="BROMODOMAIN_1"/>
    <property type="match status" value="1"/>
</dbReference>
<evidence type="ECO:0000256" key="8">
    <source>
        <dbReference type="SAM" id="MobiDB-lite"/>
    </source>
</evidence>
<dbReference type="Pfam" id="PF07524">
    <property type="entry name" value="Bromo_TP"/>
    <property type="match status" value="1"/>
</dbReference>
<feature type="region of interest" description="Disordered" evidence="8">
    <location>
        <begin position="633"/>
        <end position="658"/>
    </location>
</feature>
<dbReference type="OrthoDB" id="543373at2759"/>
<dbReference type="SMART" id="SM00576">
    <property type="entry name" value="BTP"/>
    <property type="match status" value="1"/>
</dbReference>
<evidence type="ECO:0000256" key="3">
    <source>
        <dbReference type="ARBA" id="ARBA00023015"/>
    </source>
</evidence>
<feature type="compositionally biased region" description="Polar residues" evidence="8">
    <location>
        <begin position="1"/>
        <end position="27"/>
    </location>
</feature>
<keyword evidence="3" id="KW-0805">Transcription regulation</keyword>
<dbReference type="Pfam" id="PF25780">
    <property type="entry name" value="TPR_IPO5"/>
    <property type="match status" value="1"/>
</dbReference>
<feature type="region of interest" description="Disordered" evidence="8">
    <location>
        <begin position="521"/>
        <end position="554"/>
    </location>
</feature>
<feature type="compositionally biased region" description="Basic residues" evidence="8">
    <location>
        <begin position="466"/>
        <end position="475"/>
    </location>
</feature>
<dbReference type="EMBL" id="QWIT01000459">
    <property type="protein sequence ID" value="RMZ23789.1"/>
    <property type="molecule type" value="Genomic_DNA"/>
</dbReference>
<feature type="compositionally biased region" description="Low complexity" evidence="8">
    <location>
        <begin position="250"/>
        <end position="262"/>
    </location>
</feature>
<feature type="region of interest" description="Disordered" evidence="8">
    <location>
        <begin position="443"/>
        <end position="501"/>
    </location>
</feature>
<feature type="region of interest" description="Disordered" evidence="8">
    <location>
        <begin position="1"/>
        <end position="72"/>
    </location>
</feature>
<feature type="region of interest" description="Disordered" evidence="8">
    <location>
        <begin position="242"/>
        <end position="275"/>
    </location>
</feature>
<name>A0A3M7IE08_HORWE</name>
<dbReference type="InterPro" id="IPR041389">
    <property type="entry name" value="Importin_rep_6"/>
</dbReference>
<sequence length="2307" mass="256863">MSGSTPARQLPNGTPRLTNGHPSSNVESARRGASMTREGTNGAIGSGQSGVSERDGEEEAREDPVQAMLRERCAQTEAKIAALFDADGQVRRAPQAPSPQQHGGARPADAEEPVKTSVQPKKAARQIDDDYGDDDEEEEDEEHGKDSPLKGKGNAGPPNGVSAHAVRSPGAALKPTADRNSNTTSDQAKSSEDVRKQLEEDKAMAAEAAKRNFQTMFFTLENDRDAMLEQQKLDELDREVENEISGGPNGNQNAQQGNTGTTSAPTQGSLGSTDLGASSLTLKHLIARIDMKRDMVRASDNQLRTLISEVRKGRSKWASEDKVGQEELYEAAEKVLMELKAMTEYAQPFLQRVNKRDAPDYFHVISKPMDIGTMIKKLKQLSYKSKKEFVDDLSLIWANCLKYNSSPDHPYRKKALYMRKETDKLTPLIPDIVVRDRAEVEAEERRQHSLDADDSDEDDAPIMASRGRKAPKKGASKGAPSSARKAPSVNVDDASTPDRDVKPLLHASASNLRNEFLRAESEMQDASSAGFSTPPPGTATPHVNGVNGSGAPASQADVMEVDGMGHSVLSTHSEEADEDDPEFKTWKQVTKKDRAMAASDRNRLFRGEHLNVDEPAILRSKAGMRRWMRQQRLLSNDRPVNDGDAPDGPEQHEPSAPGETLAEGIEKDEDSTLPDYYNPLSAIPDLSERWRWTTDSEGKVVPQSEEWMRIYPKQLYKSPHGAMQQKMESNMRQMQETRKVCSKIGIVKQMQLQGQTYQNQFQKYDPIPFEEQDVGAVVVSESGPLMAPWVNRAALQRSVGKIFYHAGFEDFQPSALDTVTDLAGEYFQKLTESFRGFREQPRKESNTPRFTFEEQALHSLHEGGLDIEALETYVKDDVERLGTKLGVVHDRMKSHLSDLLRPALGDNAGADGVGAFQEGSEEFVQGDFAQEIDEDFFGLRELGLAEELGLESLSVPLHLLQNRMHSAYQAQNQGPVTSTGIVFPQPEPYDAVSMETLPNQIGLVHDFFREKLRKNHEEPLVEDEDLPQKQRFPKPRLPPTGKISSPRKRPIREQQQAAKKKRKLEDEEKARMEKPIGKLRLQMPDPHENAMDPEKDAEGGWCSFTSGSERIAIRANKTLLHVPPTAVATENAKSACDTHGDRILRNTWRTSRGNLPSTPQTLKPGKSAFTARRRTGDARRLVSRRESLRMFRWNWEACLARLSTMSLLPPEVHTALTQLLQGLQSTDNTVRTQAEEQLNTEWVSKRPDMLLMGLAEQMQGSQEEGTRAFSAVLFRRISTRTSKDPNSGEQKETFLQLGSPQRAEIRQKLLLCHANEQKAHVRNKFADAVAEIARQYTDETVLNPDGSRDTWPELLNALFASSQSPDAAMRESAFRILETTPGIIEKQHEDVVLGVFQKGIKDPATEVRLATMAAFSSFFQSLNKKSQQKYFALIPDILNTLIPLKEASDSEQLTKALMAIIELAEVASRMFKNVFGDLVQLSISMIQDTNLDDQARQNALELMATFADYNPTMCKKDPNYTEQMVTQCLSLMTDVGADDDDAEEWNASEDVDFDESDSNHVAGEQTMDRLANKLGGQILLPPTFTWLPRMIQSLSWRDRHAALMAISAISEGCQELMEGELDKVLDLVVPALQDPHPRVRWAGCNALGQMSTDFKGTMQSKYHGIVLPALIPVLGAPEPRVQSHAAAALVNFCEEAEKETLEPYLDTLVERLMHLLQNQKRFVQEQALSTIATVADSAESTFGKWYGNLMPLLFNVLQQPNERELRLLRAKAMECATLIALAVGKERMNQDAIQLVNILGHVQSNIVDEDDPQESYLLHCWGRMCRVLGQDFVPYLQAVMPPLMKLATAKADVQLLDDEENVAQIEQEEGWELVPLKGKYIGIKTSTLDDKFMAVELLTVYAQNLDGGFAPYVAEVMNTVAVPGLAFFFHDPVRVASAKAVPQLLASFKAAHGRDSAQYNQLWEATIAKVLEVLETEPAIETLAEMYQCFYESVEVSGKDCLSNDHMAIFISSAETVLKDYQVRVQKRAEEANEREDGDEPDEETQFAIEDDQTLLSDMNKAFHTIFKNQGQSFLPHWERLLNYYDLFVSNQDDTQRQWALCILDDVLEFCGPASWNYHSHIVQPLIAGMRDNAPANRQAACYGVGVAAHKGGEAWAEFASGSLPMLFEVTQRPNARSDDDAFATENACASIAKILHYNNTKVQNVQDVVTAWIETLPVVNDEEAAPYAYSFLAELIERQNPAVMSQAARCFTFVAQALEAETLQGNMAQRIVGAARKLVQTAGLDANQLLAGLPPDTQQTVRAFFG</sequence>
<evidence type="ECO:0000256" key="5">
    <source>
        <dbReference type="ARBA" id="ARBA00023163"/>
    </source>
</evidence>
<dbReference type="PANTHER" id="PTHR47343">
    <property type="entry name" value="TRANSCRIPTIONAL ACTIVATOR SPT7"/>
    <property type="match status" value="1"/>
</dbReference>
<dbReference type="InterPro" id="IPR057672">
    <property type="entry name" value="TPR_IPO4/5"/>
</dbReference>
<dbReference type="InterPro" id="IPR009072">
    <property type="entry name" value="Histone-fold"/>
</dbReference>
<dbReference type="GO" id="GO:0000124">
    <property type="term" value="C:SAGA complex"/>
    <property type="evidence" value="ECO:0007669"/>
    <property type="project" value="InterPro"/>
</dbReference>
<dbReference type="CDD" id="cd05510">
    <property type="entry name" value="Bromo_SPT7_like"/>
    <property type="match status" value="1"/>
</dbReference>
<dbReference type="GO" id="GO:0046695">
    <property type="term" value="C:SLIK (SAGA-like) complex"/>
    <property type="evidence" value="ECO:0007669"/>
    <property type="project" value="InterPro"/>
</dbReference>
<dbReference type="VEuPathDB" id="FungiDB:BTJ68_00167"/>
<dbReference type="InterPro" id="IPR001487">
    <property type="entry name" value="Bromodomain"/>
</dbReference>
<dbReference type="PROSITE" id="PS50014">
    <property type="entry name" value="BROMODOMAIN_2"/>
    <property type="match status" value="1"/>
</dbReference>
<dbReference type="Gene3D" id="1.25.10.10">
    <property type="entry name" value="Leucine-rich Repeat Variant"/>
    <property type="match status" value="1"/>
</dbReference>
<organism evidence="10 11">
    <name type="scientific">Hortaea werneckii</name>
    <name type="common">Black yeast</name>
    <name type="synonym">Cladosporium werneckii</name>
    <dbReference type="NCBI Taxonomy" id="91943"/>
    <lineage>
        <taxon>Eukaryota</taxon>
        <taxon>Fungi</taxon>
        <taxon>Dikarya</taxon>
        <taxon>Ascomycota</taxon>
        <taxon>Pezizomycotina</taxon>
        <taxon>Dothideomycetes</taxon>
        <taxon>Dothideomycetidae</taxon>
        <taxon>Mycosphaerellales</taxon>
        <taxon>Teratosphaeriaceae</taxon>
        <taxon>Hortaea</taxon>
    </lineage>
</organism>
<dbReference type="SMART" id="SM01349">
    <property type="entry name" value="TOG"/>
    <property type="match status" value="1"/>
</dbReference>
<dbReference type="PRINTS" id="PR00503">
    <property type="entry name" value="BROMODOMAIN"/>
</dbReference>
<dbReference type="FunFam" id="1.10.20.10:FF:000072">
    <property type="entry name" value="Transcriptional activator spt7"/>
    <property type="match status" value="1"/>
</dbReference>
<dbReference type="Pfam" id="PF25574">
    <property type="entry name" value="TPR_IMB1"/>
    <property type="match status" value="1"/>
</dbReference>
<dbReference type="PANTHER" id="PTHR47343:SF1">
    <property type="entry name" value="TRANSCRIPTIONAL ACTIVATOR SPT7"/>
    <property type="match status" value="1"/>
</dbReference>